<evidence type="ECO:0000256" key="1">
    <source>
        <dbReference type="ARBA" id="ARBA00008416"/>
    </source>
</evidence>
<keyword evidence="2" id="KW-0408">Iron</keyword>
<organism evidence="6 7">
    <name type="scientific">Halobacteriovorax marinus (strain ATCC BAA-682 / DSM 15412 / SJ)</name>
    <name type="common">Bacteriovorax marinus</name>
    <dbReference type="NCBI Taxonomy" id="862908"/>
    <lineage>
        <taxon>Bacteria</taxon>
        <taxon>Pseudomonadati</taxon>
        <taxon>Bdellovibrionota</taxon>
        <taxon>Bacteriovoracia</taxon>
        <taxon>Bacteriovoracales</taxon>
        <taxon>Halobacteriovoraceae</taxon>
        <taxon>Halobacteriovorax</taxon>
    </lineage>
</organism>
<feature type="binding site" evidence="2">
    <location>
        <position position="111"/>
    </location>
    <ligand>
        <name>Fe cation</name>
        <dbReference type="ChEBI" id="CHEBI:24875"/>
    </ligand>
</feature>
<dbReference type="SUPFAM" id="SSF51182">
    <property type="entry name" value="RmlC-like cupins"/>
    <property type="match status" value="1"/>
</dbReference>
<dbReference type="Proteomes" id="UP000008963">
    <property type="component" value="Chromosome"/>
</dbReference>
<keyword evidence="7" id="KW-1185">Reference proteome</keyword>
<evidence type="ECO:0008006" key="8">
    <source>
        <dbReference type="Google" id="ProtNLM"/>
    </source>
</evidence>
<dbReference type="GO" id="GO:0046872">
    <property type="term" value="F:metal ion binding"/>
    <property type="evidence" value="ECO:0007669"/>
    <property type="project" value="UniProtKB-KW"/>
</dbReference>
<dbReference type="KEGG" id="bmx:BMS_0895"/>
<dbReference type="STRING" id="862908.BMS_0895"/>
<dbReference type="PIRSF" id="PIRSF006232">
    <property type="entry name" value="Pirin"/>
    <property type="match status" value="1"/>
</dbReference>
<feature type="binding site" evidence="2">
    <location>
        <position position="109"/>
    </location>
    <ligand>
        <name>Fe cation</name>
        <dbReference type="ChEBI" id="CHEBI:24875"/>
    </ligand>
</feature>
<evidence type="ECO:0000259" key="4">
    <source>
        <dbReference type="Pfam" id="PF02678"/>
    </source>
</evidence>
<dbReference type="HOGENOM" id="CLU_045717_5_1_7"/>
<protein>
    <recommendedName>
        <fullName evidence="8">Quercetin 2,3-dioxygenase</fullName>
    </recommendedName>
</protein>
<dbReference type="InterPro" id="IPR011051">
    <property type="entry name" value="RmlC_Cupin_sf"/>
</dbReference>
<feature type="domain" description="Pirin N-terminal" evidence="4">
    <location>
        <begin position="33"/>
        <end position="131"/>
    </location>
</feature>
<evidence type="ECO:0000256" key="3">
    <source>
        <dbReference type="RuleBase" id="RU003457"/>
    </source>
</evidence>
<dbReference type="EMBL" id="FQ312005">
    <property type="protein sequence ID" value="CBW25786.1"/>
    <property type="molecule type" value="Genomic_DNA"/>
</dbReference>
<gene>
    <name evidence="6" type="ordered locus">BMS_0895</name>
</gene>
<dbReference type="InterPro" id="IPR012093">
    <property type="entry name" value="Pirin"/>
</dbReference>
<feature type="domain" description="Pirin C-terminal" evidence="5">
    <location>
        <begin position="185"/>
        <end position="285"/>
    </location>
</feature>
<proteinExistence type="inferred from homology"/>
<dbReference type="eggNOG" id="COG1741">
    <property type="taxonomic scope" value="Bacteria"/>
</dbReference>
<dbReference type="InterPro" id="IPR053186">
    <property type="entry name" value="QDO-related"/>
</dbReference>
<dbReference type="InterPro" id="IPR003829">
    <property type="entry name" value="Pirin_N_dom"/>
</dbReference>
<reference evidence="7" key="1">
    <citation type="journal article" date="2013" name="ISME J.">
        <title>A small predatory core genome in the divergent marine Bacteriovorax marinus SJ and the terrestrial Bdellovibrio bacteriovorus.</title>
        <authorList>
            <person name="Crossman L.C."/>
            <person name="Chen H."/>
            <person name="Cerdeno-Tarraga A.M."/>
            <person name="Brooks K."/>
            <person name="Quail M.A."/>
            <person name="Pineiro S.A."/>
            <person name="Hobley L."/>
            <person name="Sockett R.E."/>
            <person name="Bentley S.D."/>
            <person name="Parkhill J."/>
            <person name="Williams H.N."/>
            <person name="Stine O.C."/>
        </authorList>
    </citation>
    <scope>NUCLEOTIDE SEQUENCE [LARGE SCALE GENOMIC DNA]</scope>
    <source>
        <strain evidence="7">ATCC BAA-682 / DSM 15412 / SJ</strain>
    </source>
</reference>
<dbReference type="InterPro" id="IPR008778">
    <property type="entry name" value="Pirin_C_dom"/>
</dbReference>
<dbReference type="PANTHER" id="PTHR43594">
    <property type="entry name" value="QUERCETIN 2,3-DIOXYGENASE"/>
    <property type="match status" value="1"/>
</dbReference>
<sequence length="287" mass="32313">MKTTRVRKILKNSRKHWVGNGFYVSTLWSPGTSLYEYTNPFLMLDYASPLEFSPREKERRGVGVHPHRGFETVTFSIFGEVEHRDSSGGGGIICPGDVQWMSAASGVVHDEFHSDNFTRKGGLFSMVQLWVNLPSEHKMGKPRYQSIKSEEFERFKSDDFNVKVIAGSFEGLEGKCETYTNMDVYDISFKKDSVFKTTYFKNRNYIALILDGSLTINNETYSGEVALSLESLNDELSLSAVKGSRILLMSGEPINEPVASYGPFVMNTKEELVQAVEDFNAGRMGNL</sequence>
<name>E1WX85_HALMS</name>
<dbReference type="PANTHER" id="PTHR43594:SF1">
    <property type="entry name" value="QUERCETIN 2,3-DIOXYGENASE PA2418-RELATED"/>
    <property type="match status" value="1"/>
</dbReference>
<dbReference type="InterPro" id="IPR014710">
    <property type="entry name" value="RmlC-like_jellyroll"/>
</dbReference>
<feature type="binding site" evidence="2">
    <location>
        <position position="67"/>
    </location>
    <ligand>
        <name>Fe cation</name>
        <dbReference type="ChEBI" id="CHEBI:24875"/>
    </ligand>
</feature>
<dbReference type="Pfam" id="PF05726">
    <property type="entry name" value="Pirin_C"/>
    <property type="match status" value="1"/>
</dbReference>
<dbReference type="OrthoDB" id="5289687at2"/>
<evidence type="ECO:0000313" key="6">
    <source>
        <dbReference type="EMBL" id="CBW25786.1"/>
    </source>
</evidence>
<feature type="binding site" evidence="2">
    <location>
        <position position="65"/>
    </location>
    <ligand>
        <name>Fe cation</name>
        <dbReference type="ChEBI" id="CHEBI:24875"/>
    </ligand>
</feature>
<comment type="cofactor">
    <cofactor evidence="2">
        <name>Fe cation</name>
        <dbReference type="ChEBI" id="CHEBI:24875"/>
    </cofactor>
    <text evidence="2">Binds 1 Fe cation per subunit.</text>
</comment>
<evidence type="ECO:0000313" key="7">
    <source>
        <dbReference type="Proteomes" id="UP000008963"/>
    </source>
</evidence>
<dbReference type="Pfam" id="PF02678">
    <property type="entry name" value="Pirin"/>
    <property type="match status" value="1"/>
</dbReference>
<comment type="similarity">
    <text evidence="1 3">Belongs to the pirin family.</text>
</comment>
<evidence type="ECO:0000259" key="5">
    <source>
        <dbReference type="Pfam" id="PF05726"/>
    </source>
</evidence>
<dbReference type="CDD" id="cd02909">
    <property type="entry name" value="cupin_pirin_N"/>
    <property type="match status" value="1"/>
</dbReference>
<dbReference type="RefSeq" id="WP_014243571.1">
    <property type="nucleotide sequence ID" value="NC_016620.1"/>
</dbReference>
<accession>E1WX85</accession>
<keyword evidence="2" id="KW-0479">Metal-binding</keyword>
<dbReference type="Gene3D" id="2.60.120.10">
    <property type="entry name" value="Jelly Rolls"/>
    <property type="match status" value="2"/>
</dbReference>
<dbReference type="CDD" id="cd02247">
    <property type="entry name" value="cupin_pirin_C"/>
    <property type="match status" value="1"/>
</dbReference>
<dbReference type="PATRIC" id="fig|862908.3.peg.853"/>
<dbReference type="AlphaFoldDB" id="E1WX85"/>
<evidence type="ECO:0000256" key="2">
    <source>
        <dbReference type="PIRSR" id="PIRSR006232-1"/>
    </source>
</evidence>